<dbReference type="GO" id="GO:0008080">
    <property type="term" value="F:N-acetyltransferase activity"/>
    <property type="evidence" value="ECO:0007669"/>
    <property type="project" value="TreeGrafter"/>
</dbReference>
<accession>A0A364P1Q4</accession>
<protein>
    <submittedName>
        <fullName evidence="5">GNAT family N-acetyltransferase</fullName>
    </submittedName>
</protein>
<dbReference type="InterPro" id="IPR016181">
    <property type="entry name" value="Acyl_CoA_acyltransferase"/>
</dbReference>
<dbReference type="AlphaFoldDB" id="A0A364P1Q4"/>
<dbReference type="FunFam" id="3.40.630.30:FF:000064">
    <property type="entry name" value="GNAT family acetyltransferase"/>
    <property type="match status" value="1"/>
</dbReference>
<evidence type="ECO:0000313" key="6">
    <source>
        <dbReference type="Proteomes" id="UP000251075"/>
    </source>
</evidence>
<dbReference type="Proteomes" id="UP000251075">
    <property type="component" value="Unassembled WGS sequence"/>
</dbReference>
<comment type="caution">
    <text evidence="5">The sequence shown here is derived from an EMBL/GenBank/DDBJ whole genome shotgun (WGS) entry which is preliminary data.</text>
</comment>
<dbReference type="PROSITE" id="PS51186">
    <property type="entry name" value="GNAT"/>
    <property type="match status" value="1"/>
</dbReference>
<dbReference type="CDD" id="cd04301">
    <property type="entry name" value="NAT_SF"/>
    <property type="match status" value="1"/>
</dbReference>
<evidence type="ECO:0000256" key="1">
    <source>
        <dbReference type="ARBA" id="ARBA00008694"/>
    </source>
</evidence>
<dbReference type="PANTHER" id="PTHR10545">
    <property type="entry name" value="DIAMINE N-ACETYLTRANSFERASE"/>
    <property type="match status" value="1"/>
</dbReference>
<dbReference type="EMBL" id="PGTO01000002">
    <property type="protein sequence ID" value="RAU23190.1"/>
    <property type="molecule type" value="Genomic_DNA"/>
</dbReference>
<evidence type="ECO:0000313" key="5">
    <source>
        <dbReference type="EMBL" id="RAU23190.1"/>
    </source>
</evidence>
<evidence type="ECO:0000256" key="3">
    <source>
        <dbReference type="ARBA" id="ARBA00023315"/>
    </source>
</evidence>
<sequence>MGLVVRSANPDDMAELVAMLRELAAFERAPPESLRCQEEDFRRDGFGPNPRFECLFAELDGRRVGFVTVLPTYSSWQARPGLVIHDLFVRETARGQGVARALVERVARMAAERKCGRVDVNVLNWNSARAFYEKQGFAAQGDWVLHRLTLAEPRQGETV</sequence>
<dbReference type="Pfam" id="PF00583">
    <property type="entry name" value="Acetyltransf_1"/>
    <property type="match status" value="1"/>
</dbReference>
<reference evidence="5 6" key="1">
    <citation type="submission" date="2017-11" db="EMBL/GenBank/DDBJ databases">
        <title>Draft genome sequence of magnetotactic bacterium Magnetospirillum kuznetsovii LBB-42.</title>
        <authorList>
            <person name="Grouzdev D.S."/>
            <person name="Rysina M.S."/>
            <person name="Baslerov R.V."/>
            <person name="Koziaeva V."/>
        </authorList>
    </citation>
    <scope>NUCLEOTIDE SEQUENCE [LARGE SCALE GENOMIC DNA]</scope>
    <source>
        <strain evidence="5 6">LBB-42</strain>
    </source>
</reference>
<comment type="similarity">
    <text evidence="1">Belongs to the acetyltransferase family.</text>
</comment>
<keyword evidence="2 5" id="KW-0808">Transferase</keyword>
<proteinExistence type="inferred from homology"/>
<name>A0A364P1Q4_9PROT</name>
<keyword evidence="3" id="KW-0012">Acyltransferase</keyword>
<evidence type="ECO:0000259" key="4">
    <source>
        <dbReference type="PROSITE" id="PS51186"/>
    </source>
</evidence>
<dbReference type="Gene3D" id="3.40.630.30">
    <property type="match status" value="1"/>
</dbReference>
<keyword evidence="6" id="KW-1185">Reference proteome</keyword>
<dbReference type="InterPro" id="IPR051016">
    <property type="entry name" value="Diverse_Substrate_AcTransf"/>
</dbReference>
<dbReference type="PANTHER" id="PTHR10545:SF29">
    <property type="entry name" value="GH14572P-RELATED"/>
    <property type="match status" value="1"/>
</dbReference>
<dbReference type="OrthoDB" id="9805924at2"/>
<dbReference type="InterPro" id="IPR000182">
    <property type="entry name" value="GNAT_dom"/>
</dbReference>
<feature type="domain" description="N-acetyltransferase" evidence="4">
    <location>
        <begin position="3"/>
        <end position="155"/>
    </location>
</feature>
<dbReference type="SUPFAM" id="SSF55729">
    <property type="entry name" value="Acyl-CoA N-acyltransferases (Nat)"/>
    <property type="match status" value="1"/>
</dbReference>
<gene>
    <name evidence="5" type="ORF">CU669_03255</name>
</gene>
<organism evidence="5 6">
    <name type="scientific">Paramagnetospirillum kuznetsovii</name>
    <dbReference type="NCBI Taxonomy" id="2053833"/>
    <lineage>
        <taxon>Bacteria</taxon>
        <taxon>Pseudomonadati</taxon>
        <taxon>Pseudomonadota</taxon>
        <taxon>Alphaproteobacteria</taxon>
        <taxon>Rhodospirillales</taxon>
        <taxon>Magnetospirillaceae</taxon>
        <taxon>Paramagnetospirillum</taxon>
    </lineage>
</organism>
<evidence type="ECO:0000256" key="2">
    <source>
        <dbReference type="ARBA" id="ARBA00022679"/>
    </source>
</evidence>
<dbReference type="RefSeq" id="WP_112142388.1">
    <property type="nucleotide sequence ID" value="NZ_PGTO01000002.1"/>
</dbReference>